<dbReference type="SUPFAM" id="SSF103647">
    <property type="entry name" value="TSP type-3 repeat"/>
    <property type="match status" value="1"/>
</dbReference>
<reference evidence="3 4" key="2">
    <citation type="submission" date="2018-07" db="EMBL/GenBank/DDBJ databases">
        <title>Pontibacter sp. 2b14 genomic sequence and assembly.</title>
        <authorList>
            <person name="Du Z.-J."/>
        </authorList>
    </citation>
    <scope>NUCLEOTIDE SEQUENCE [LARGE SCALE GENOMIC DNA]</scope>
    <source>
        <strain evidence="3 4">2b14</strain>
    </source>
</reference>
<dbReference type="InterPro" id="IPR026444">
    <property type="entry name" value="Secre_tail"/>
</dbReference>
<dbReference type="InterPro" id="IPR044023">
    <property type="entry name" value="Ig_7"/>
</dbReference>
<dbReference type="Pfam" id="PF18962">
    <property type="entry name" value="Por_Secre_tail"/>
    <property type="match status" value="1"/>
</dbReference>
<keyword evidence="1" id="KW-1133">Transmembrane helix</keyword>
<evidence type="ECO:0000259" key="2">
    <source>
        <dbReference type="PROSITE" id="PS50268"/>
    </source>
</evidence>
<dbReference type="GO" id="GO:0005509">
    <property type="term" value="F:calcium ion binding"/>
    <property type="evidence" value="ECO:0007669"/>
    <property type="project" value="InterPro"/>
</dbReference>
<feature type="transmembrane region" description="Helical" evidence="1">
    <location>
        <begin position="118"/>
        <end position="136"/>
    </location>
</feature>
<dbReference type="SUPFAM" id="SSF49313">
    <property type="entry name" value="Cadherin-like"/>
    <property type="match status" value="1"/>
</dbReference>
<dbReference type="PANTHER" id="PTHR10199:SF119">
    <property type="entry name" value="RE20510P"/>
    <property type="match status" value="1"/>
</dbReference>
<dbReference type="Gene3D" id="2.60.40.60">
    <property type="entry name" value="Cadherins"/>
    <property type="match status" value="1"/>
</dbReference>
<dbReference type="InterPro" id="IPR002126">
    <property type="entry name" value="Cadherin-like_dom"/>
</dbReference>
<dbReference type="InterPro" id="IPR015919">
    <property type="entry name" value="Cadherin-like_sf"/>
</dbReference>
<dbReference type="CDD" id="cd11304">
    <property type="entry name" value="Cadherin_repeat"/>
    <property type="match status" value="1"/>
</dbReference>
<dbReference type="Gene3D" id="4.10.1080.10">
    <property type="entry name" value="TSP type-3 repeat"/>
    <property type="match status" value="1"/>
</dbReference>
<evidence type="ECO:0000313" key="4">
    <source>
        <dbReference type="Proteomes" id="UP000251692"/>
    </source>
</evidence>
<accession>A0A364RF36</accession>
<dbReference type="AlphaFoldDB" id="A0A364RF36"/>
<name>A0A364RF36_9BACT</name>
<dbReference type="OrthoDB" id="1443240at2"/>
<evidence type="ECO:0000256" key="1">
    <source>
        <dbReference type="SAM" id="Phobius"/>
    </source>
</evidence>
<dbReference type="GO" id="GO:0007156">
    <property type="term" value="P:homophilic cell adhesion via plasma membrane adhesion molecules"/>
    <property type="evidence" value="ECO:0007669"/>
    <property type="project" value="InterPro"/>
</dbReference>
<evidence type="ECO:0000313" key="3">
    <source>
        <dbReference type="EMBL" id="RAU82877.1"/>
    </source>
</evidence>
<dbReference type="GO" id="GO:0016020">
    <property type="term" value="C:membrane"/>
    <property type="evidence" value="ECO:0007669"/>
    <property type="project" value="InterPro"/>
</dbReference>
<dbReference type="InterPro" id="IPR013783">
    <property type="entry name" value="Ig-like_fold"/>
</dbReference>
<dbReference type="InterPro" id="IPR028974">
    <property type="entry name" value="TSP_type-3_rpt"/>
</dbReference>
<dbReference type="EMBL" id="QMDV01000002">
    <property type="protein sequence ID" value="RAU82877.1"/>
    <property type="molecule type" value="Genomic_DNA"/>
</dbReference>
<sequence>MNSTFTANHSSYHIQCRLYFLLLFILLMACLLLAGGIIAQFYNAEVLETSVNKVAWFWIFFTYLSSFDKLSLSILAAFVCAAVHCLNFFRSNLYSLQYEVIADNSSQNSVFRVKRYKTVVVSCVAFFLYLMPQFVVGQAQTPVTVSVCEGETVTLALPENDAQFIQWWYRDSQDYPFEIIAGATGYTYTFQATAADNNRIYEGDYESKVTGWGSSAYLIKVNPVPVTPTAAGASRQGAGSVTLTASGAPTGGSYRWYTVATNGTQISGATSASYTTPSLTATTTYYVAAVNATGCESARKAVTATIINTAPSVPVDANAALNTVAEKAATGTLAGITAKSTDPEGTPVSFALTDNAGGRFAIDAQTGVVTVANGALLQYTTASAHTIKVRATDGSIFSDEQAFTISVTRINAAPVATSINHPVTLLNTAAATSLTTLAATDDVAVHTFRITSGPATGILYVNGTQIELNKDYPWAQANTLTFDPAESNYDDIQLSYTVTDNEGKISGQAILTIPINGVPLAINTENFKKLSSSAPRTAISPFKGNDADGTISHFRLITLPTARKGILYINGLKAELNVDYEWSLRNMLSFDPHYGNAEHSGFSFTVKDSEGAYAATPASYRVLIVLDYDLDGITDDLDLDDDNDGIPDTIEGEGDNDKDGIKNSFDLDADGDGLTDVQEYLQDAALLANYDRFTGRLTGKVGTNGLLDALETSPDSGKLKAIISFPDTDGDGLANYLDYDADNDGLADNLEAQPTGNRVVASGIDSDMDGIDDAYDLTCGCAENGVALTPIDTDEDELPDYLDLDSDNDLISDTEEAFDFNDNGNSLDDLQELVGFYQSRMRTTSETNTYNLVDSNNNQIPDMFEDDNVNGRQNFLEPGHIHYIDADYNGFVDLADESMAGTETIPNYSFRILDAKTQLPVYLAGLAATPKLNGVSINWLTAMEVDNDYFEVQRSVDGKTFTKIKQVKGAGYSSQKLAYTFLDMNAPAGELYYRLKQVDFNGKYTYSHIVSVEMKSLVSSAKLFPNPATAFIKLSLTELPTAIYQVRMVNMEGKVLQTIALKNSREHVFDTQHLPVGKYLLQVQSEVKSYTLSFIKQ</sequence>
<gene>
    <name evidence="3" type="ORF">DP923_06415</name>
</gene>
<dbReference type="Gene3D" id="2.60.40.10">
    <property type="entry name" value="Immunoglobulins"/>
    <property type="match status" value="1"/>
</dbReference>
<organism evidence="3 4">
    <name type="scientific">Pontibacter arcticus</name>
    <dbReference type="NCBI Taxonomy" id="2080288"/>
    <lineage>
        <taxon>Bacteria</taxon>
        <taxon>Pseudomonadati</taxon>
        <taxon>Bacteroidota</taxon>
        <taxon>Cytophagia</taxon>
        <taxon>Cytophagales</taxon>
        <taxon>Hymenobacteraceae</taxon>
        <taxon>Pontibacter</taxon>
    </lineage>
</organism>
<comment type="caution">
    <text evidence="3">The sequence shown here is derived from an EMBL/GenBank/DDBJ whole genome shotgun (WGS) entry which is preliminary data.</text>
</comment>
<dbReference type="PANTHER" id="PTHR10199">
    <property type="entry name" value="THROMBOSPONDIN"/>
    <property type="match status" value="1"/>
</dbReference>
<proteinExistence type="predicted"/>
<dbReference type="NCBIfam" id="TIGR04183">
    <property type="entry name" value="Por_Secre_tail"/>
    <property type="match status" value="1"/>
</dbReference>
<dbReference type="PROSITE" id="PS50268">
    <property type="entry name" value="CADHERIN_2"/>
    <property type="match status" value="1"/>
</dbReference>
<keyword evidence="1" id="KW-0472">Membrane</keyword>
<feature type="domain" description="Cadherin" evidence="2">
    <location>
        <begin position="316"/>
        <end position="416"/>
    </location>
</feature>
<reference evidence="3 4" key="1">
    <citation type="submission" date="2018-06" db="EMBL/GenBank/DDBJ databases">
        <authorList>
            <person name="Liu Z.-W."/>
        </authorList>
    </citation>
    <scope>NUCLEOTIDE SEQUENCE [LARGE SCALE GENOMIC DNA]</scope>
    <source>
        <strain evidence="3 4">2b14</strain>
    </source>
</reference>
<protein>
    <recommendedName>
        <fullName evidence="2">Cadherin domain-containing protein</fullName>
    </recommendedName>
</protein>
<keyword evidence="4" id="KW-1185">Reference proteome</keyword>
<keyword evidence="1" id="KW-0812">Transmembrane</keyword>
<feature type="transmembrane region" description="Helical" evidence="1">
    <location>
        <begin position="18"/>
        <end position="42"/>
    </location>
</feature>
<dbReference type="Pfam" id="PF19081">
    <property type="entry name" value="Ig_7"/>
    <property type="match status" value="1"/>
</dbReference>
<dbReference type="Proteomes" id="UP000251692">
    <property type="component" value="Unassembled WGS sequence"/>
</dbReference>